<dbReference type="NCBIfam" id="TIGR00475">
    <property type="entry name" value="selB"/>
    <property type="match status" value="1"/>
</dbReference>
<dbReference type="Proteomes" id="UP001430755">
    <property type="component" value="Unassembled WGS sequence"/>
</dbReference>
<evidence type="ECO:0000256" key="7">
    <source>
        <dbReference type="ARBA" id="ARBA00025526"/>
    </source>
</evidence>
<evidence type="ECO:0000256" key="1">
    <source>
        <dbReference type="ARBA" id="ARBA00004496"/>
    </source>
</evidence>
<dbReference type="InterPro" id="IPR057335">
    <property type="entry name" value="Beta-barrel_SelB"/>
</dbReference>
<evidence type="ECO:0000313" key="10">
    <source>
        <dbReference type="EMBL" id="MCI2241450.1"/>
    </source>
</evidence>
<dbReference type="SUPFAM" id="SSF50447">
    <property type="entry name" value="Translation proteins"/>
    <property type="match status" value="1"/>
</dbReference>
<dbReference type="InterPro" id="IPR015190">
    <property type="entry name" value="Elong_fac_SelB-wing-hlx_typ-2"/>
</dbReference>
<dbReference type="Pfam" id="PF09107">
    <property type="entry name" value="WHD_3rd_SelB"/>
    <property type="match status" value="1"/>
</dbReference>
<evidence type="ECO:0000259" key="9">
    <source>
        <dbReference type="PROSITE" id="PS51722"/>
    </source>
</evidence>
<dbReference type="InterPro" id="IPR050055">
    <property type="entry name" value="EF-Tu_GTPase"/>
</dbReference>
<dbReference type="InterPro" id="IPR004161">
    <property type="entry name" value="EFTu-like_2"/>
</dbReference>
<reference evidence="10" key="1">
    <citation type="submission" date="2021-11" db="EMBL/GenBank/DDBJ databases">
        <title>A Novel Adlercreutzia Species, isolated from a Allomyrina dichotoma larva feces.</title>
        <authorList>
            <person name="Suh M.K."/>
        </authorList>
    </citation>
    <scope>NUCLEOTIDE SEQUENCE</scope>
    <source>
        <strain evidence="10">JBNU-10</strain>
    </source>
</reference>
<dbReference type="InterPro" id="IPR036388">
    <property type="entry name" value="WH-like_DNA-bd_sf"/>
</dbReference>
<dbReference type="RefSeq" id="WP_242163626.1">
    <property type="nucleotide sequence ID" value="NZ_JAJMLW010000001.1"/>
</dbReference>
<dbReference type="InterPro" id="IPR005225">
    <property type="entry name" value="Small_GTP-bd"/>
</dbReference>
<dbReference type="InterPro" id="IPR004535">
    <property type="entry name" value="Transl_elong_SelB"/>
</dbReference>
<dbReference type="SUPFAM" id="SSF46785">
    <property type="entry name" value="Winged helix' DNA-binding domain"/>
    <property type="match status" value="3"/>
</dbReference>
<keyword evidence="5" id="KW-0648">Protein biosynthesis</keyword>
<dbReference type="Gene3D" id="1.10.10.10">
    <property type="entry name" value="Winged helix-like DNA-binding domain superfamily/Winged helix DNA-binding domain"/>
    <property type="match status" value="1"/>
</dbReference>
<keyword evidence="4" id="KW-0547">Nucleotide-binding</keyword>
<dbReference type="Pfam" id="PF09106">
    <property type="entry name" value="WHD_2nd_SelB"/>
    <property type="match status" value="1"/>
</dbReference>
<evidence type="ECO:0000256" key="6">
    <source>
        <dbReference type="ARBA" id="ARBA00023134"/>
    </source>
</evidence>
<dbReference type="PROSITE" id="PS51722">
    <property type="entry name" value="G_TR_2"/>
    <property type="match status" value="1"/>
</dbReference>
<dbReference type="Gene3D" id="1.10.10.2770">
    <property type="match status" value="1"/>
</dbReference>
<dbReference type="CDD" id="cd04171">
    <property type="entry name" value="SelB"/>
    <property type="match status" value="1"/>
</dbReference>
<dbReference type="Pfam" id="PF00009">
    <property type="entry name" value="GTP_EFTU"/>
    <property type="match status" value="1"/>
</dbReference>
<dbReference type="InterPro" id="IPR031157">
    <property type="entry name" value="G_TR_CS"/>
</dbReference>
<proteinExistence type="predicted"/>
<dbReference type="PANTHER" id="PTHR43721">
    <property type="entry name" value="ELONGATION FACTOR TU-RELATED"/>
    <property type="match status" value="1"/>
</dbReference>
<evidence type="ECO:0000256" key="2">
    <source>
        <dbReference type="ARBA" id="ARBA00015953"/>
    </source>
</evidence>
<evidence type="ECO:0000313" key="11">
    <source>
        <dbReference type="Proteomes" id="UP001430755"/>
    </source>
</evidence>
<dbReference type="EMBL" id="JAJMLW010000001">
    <property type="protein sequence ID" value="MCI2241450.1"/>
    <property type="molecule type" value="Genomic_DNA"/>
</dbReference>
<evidence type="ECO:0000256" key="4">
    <source>
        <dbReference type="ARBA" id="ARBA00022741"/>
    </source>
</evidence>
<keyword evidence="10" id="KW-0251">Elongation factor</keyword>
<name>A0ABS9WF18_9ACTN</name>
<evidence type="ECO:0000256" key="5">
    <source>
        <dbReference type="ARBA" id="ARBA00022917"/>
    </source>
</evidence>
<dbReference type="GO" id="GO:0003746">
    <property type="term" value="F:translation elongation factor activity"/>
    <property type="evidence" value="ECO:0007669"/>
    <property type="project" value="UniProtKB-KW"/>
</dbReference>
<dbReference type="SUPFAM" id="SSF52540">
    <property type="entry name" value="P-loop containing nucleoside triphosphate hydrolases"/>
    <property type="match status" value="1"/>
</dbReference>
<evidence type="ECO:0000256" key="8">
    <source>
        <dbReference type="ARBA" id="ARBA00031615"/>
    </source>
</evidence>
<dbReference type="InterPro" id="IPR009000">
    <property type="entry name" value="Transl_B-barrel_sf"/>
</dbReference>
<organism evidence="10 11">
    <name type="scientific">Adlercreutzia faecimuris</name>
    <dbReference type="NCBI Taxonomy" id="2897341"/>
    <lineage>
        <taxon>Bacteria</taxon>
        <taxon>Bacillati</taxon>
        <taxon>Actinomycetota</taxon>
        <taxon>Coriobacteriia</taxon>
        <taxon>Eggerthellales</taxon>
        <taxon>Eggerthellaceae</taxon>
        <taxon>Adlercreutzia</taxon>
    </lineage>
</organism>
<dbReference type="PROSITE" id="PS00301">
    <property type="entry name" value="G_TR_1"/>
    <property type="match status" value="1"/>
</dbReference>
<dbReference type="InterPro" id="IPR036390">
    <property type="entry name" value="WH_DNA-bd_sf"/>
</dbReference>
<dbReference type="InterPro" id="IPR009001">
    <property type="entry name" value="Transl_elong_EF1A/Init_IF2_C"/>
</dbReference>
<dbReference type="CDD" id="cd15491">
    <property type="entry name" value="selB_III"/>
    <property type="match status" value="1"/>
</dbReference>
<sequence length="641" mass="66823">MSAQPSLILGTAGHIDHGKSSLVRALTGTDPDRLAEEKRRGITIELGFAQLELPSGRALGVVDVPGHERFVRSMVAGATGVDVALLVVAADDGVMPQTVEHLAVLELLGVRTLVVALTKVDLVDDEWREFVAGEVAARLEGGPYAGAPIVGVSSRTGEGLDDLRAAIDEAAARAERTKLDGPARLPVDRVFTVRGFGTVATGTLWSGTVAEGDPLVVLPAGLATRVRSIQMHGHDAAEAAAGHRVAVSLAGLSTDEVRPGDLLAAPGAVEPTDRFDAELAYRDPFALGKPLKTGARVHVAHGTREVLGRVLLMDGREALAPGETAFAQLRLEEPLPVAYRDRFIVRSYSPVHVIGGGTVLAAHPRRRTNLKDEERLLLGALGEGDVDGAVGAHLGLAALPEPLAEVAAAAGLDEATTAAALGRLADEGAVAVLEGREPLYARPALIQKAVAAVERALTGFHAADPRATGMAKDALRQAAAPAAAPAVFDALLDEAVRRGAAVRSGGEVSHPKAGAGARMAEAEAADQLSAALAAAAGMPPTLPEFCEQSGMAMPQARKAAAALERDGRAVRIDSERFYDAAVVEGYRQLVAGLIRERGPATAADLKDAMGITRKYAMPLLERFDAEGLTRREGDLRVLVER</sequence>
<dbReference type="Gene3D" id="2.40.30.10">
    <property type="entry name" value="Translation factors"/>
    <property type="match status" value="2"/>
</dbReference>
<protein>
    <recommendedName>
        <fullName evidence="2">Selenocysteine-specific elongation factor</fullName>
    </recommendedName>
    <alternativeName>
        <fullName evidence="8">SelB translation factor</fullName>
    </alternativeName>
</protein>
<accession>A0ABS9WF18</accession>
<dbReference type="InterPro" id="IPR000795">
    <property type="entry name" value="T_Tr_GTP-bd_dom"/>
</dbReference>
<gene>
    <name evidence="10" type="primary">selB</name>
    <name evidence="10" type="ORF">LPT13_03665</name>
</gene>
<dbReference type="NCBIfam" id="TIGR00231">
    <property type="entry name" value="small_GTP"/>
    <property type="match status" value="1"/>
</dbReference>
<feature type="domain" description="Tr-type G" evidence="9">
    <location>
        <begin position="4"/>
        <end position="175"/>
    </location>
</feature>
<dbReference type="CDD" id="cd03696">
    <property type="entry name" value="SelB_II"/>
    <property type="match status" value="1"/>
</dbReference>
<dbReference type="Gene3D" id="3.40.50.300">
    <property type="entry name" value="P-loop containing nucleotide triphosphate hydrolases"/>
    <property type="match status" value="1"/>
</dbReference>
<dbReference type="Pfam" id="PF03144">
    <property type="entry name" value="GTP_EFTU_D2"/>
    <property type="match status" value="1"/>
</dbReference>
<comment type="function">
    <text evidence="7">Translation factor necessary for the incorporation of selenocysteine into proteins. It probably replaces EF-Tu for the insertion of selenocysteine directed by the UGA codon. SelB binds GTP and GDP.</text>
</comment>
<keyword evidence="6" id="KW-0342">GTP-binding</keyword>
<dbReference type="InterPro" id="IPR015191">
    <property type="entry name" value="SelB_WHD4"/>
</dbReference>
<keyword evidence="11" id="KW-1185">Reference proteome</keyword>
<keyword evidence="3" id="KW-0963">Cytoplasm</keyword>
<dbReference type="Pfam" id="PF25461">
    <property type="entry name" value="Beta-barrel_SelB"/>
    <property type="match status" value="1"/>
</dbReference>
<evidence type="ECO:0000256" key="3">
    <source>
        <dbReference type="ARBA" id="ARBA00022490"/>
    </source>
</evidence>
<comment type="subcellular location">
    <subcellularLocation>
        <location evidence="1">Cytoplasm</location>
    </subcellularLocation>
</comment>
<dbReference type="InterPro" id="IPR027417">
    <property type="entry name" value="P-loop_NTPase"/>
</dbReference>
<dbReference type="PRINTS" id="PR00315">
    <property type="entry name" value="ELONGATNFCT"/>
</dbReference>
<dbReference type="PANTHER" id="PTHR43721:SF22">
    <property type="entry name" value="ELONGATION FACTOR TU, MITOCHONDRIAL"/>
    <property type="match status" value="1"/>
</dbReference>
<comment type="caution">
    <text evidence="10">The sequence shown here is derived from an EMBL/GenBank/DDBJ whole genome shotgun (WGS) entry which is preliminary data.</text>
</comment>
<dbReference type="SUPFAM" id="SSF50465">
    <property type="entry name" value="EF-Tu/eEF-1alpha/eIF2-gamma C-terminal domain"/>
    <property type="match status" value="1"/>
</dbReference>